<organism evidence="1 2">
    <name type="scientific">Helianthus annuus</name>
    <name type="common">Common sunflower</name>
    <dbReference type="NCBI Taxonomy" id="4232"/>
    <lineage>
        <taxon>Eukaryota</taxon>
        <taxon>Viridiplantae</taxon>
        <taxon>Streptophyta</taxon>
        <taxon>Embryophyta</taxon>
        <taxon>Tracheophyta</taxon>
        <taxon>Spermatophyta</taxon>
        <taxon>Magnoliopsida</taxon>
        <taxon>eudicotyledons</taxon>
        <taxon>Gunneridae</taxon>
        <taxon>Pentapetalae</taxon>
        <taxon>asterids</taxon>
        <taxon>campanulids</taxon>
        <taxon>Asterales</taxon>
        <taxon>Asteraceae</taxon>
        <taxon>Asteroideae</taxon>
        <taxon>Heliantheae alliance</taxon>
        <taxon>Heliantheae</taxon>
        <taxon>Helianthus</taxon>
    </lineage>
</organism>
<protein>
    <submittedName>
        <fullName evidence="1">Uncharacterized protein</fullName>
    </submittedName>
</protein>
<evidence type="ECO:0000313" key="2">
    <source>
        <dbReference type="Proteomes" id="UP000215914"/>
    </source>
</evidence>
<reference evidence="1" key="2">
    <citation type="submission" date="2020-06" db="EMBL/GenBank/DDBJ databases">
        <title>Helianthus annuus Genome sequencing and assembly Release 2.</title>
        <authorList>
            <person name="Gouzy J."/>
            <person name="Langlade N."/>
            <person name="Munos S."/>
        </authorList>
    </citation>
    <scope>NUCLEOTIDE SEQUENCE</scope>
    <source>
        <tissue evidence="1">Leaves</tissue>
    </source>
</reference>
<dbReference type="EMBL" id="MNCJ02000328">
    <property type="protein sequence ID" value="KAF5772113.1"/>
    <property type="molecule type" value="Genomic_DNA"/>
</dbReference>
<name>A0A9K3EEL4_HELAN</name>
<dbReference type="AlphaFoldDB" id="A0A9K3EEL4"/>
<gene>
    <name evidence="1" type="ORF">HanXRQr2_Chr13g0572921</name>
</gene>
<dbReference type="Proteomes" id="UP000215914">
    <property type="component" value="Unassembled WGS sequence"/>
</dbReference>
<reference evidence="1" key="1">
    <citation type="journal article" date="2017" name="Nature">
        <title>The sunflower genome provides insights into oil metabolism, flowering and Asterid evolution.</title>
        <authorList>
            <person name="Badouin H."/>
            <person name="Gouzy J."/>
            <person name="Grassa C.J."/>
            <person name="Murat F."/>
            <person name="Staton S.E."/>
            <person name="Cottret L."/>
            <person name="Lelandais-Briere C."/>
            <person name="Owens G.L."/>
            <person name="Carrere S."/>
            <person name="Mayjonade B."/>
            <person name="Legrand L."/>
            <person name="Gill N."/>
            <person name="Kane N.C."/>
            <person name="Bowers J.E."/>
            <person name="Hubner S."/>
            <person name="Bellec A."/>
            <person name="Berard A."/>
            <person name="Berges H."/>
            <person name="Blanchet N."/>
            <person name="Boniface M.C."/>
            <person name="Brunel D."/>
            <person name="Catrice O."/>
            <person name="Chaidir N."/>
            <person name="Claudel C."/>
            <person name="Donnadieu C."/>
            <person name="Faraut T."/>
            <person name="Fievet G."/>
            <person name="Helmstetter N."/>
            <person name="King M."/>
            <person name="Knapp S.J."/>
            <person name="Lai Z."/>
            <person name="Le Paslier M.C."/>
            <person name="Lippi Y."/>
            <person name="Lorenzon L."/>
            <person name="Mandel J.R."/>
            <person name="Marage G."/>
            <person name="Marchand G."/>
            <person name="Marquand E."/>
            <person name="Bret-Mestries E."/>
            <person name="Morien E."/>
            <person name="Nambeesan S."/>
            <person name="Nguyen T."/>
            <person name="Pegot-Espagnet P."/>
            <person name="Pouilly N."/>
            <person name="Raftis F."/>
            <person name="Sallet E."/>
            <person name="Schiex T."/>
            <person name="Thomas J."/>
            <person name="Vandecasteele C."/>
            <person name="Vares D."/>
            <person name="Vear F."/>
            <person name="Vautrin S."/>
            <person name="Crespi M."/>
            <person name="Mangin B."/>
            <person name="Burke J.M."/>
            <person name="Salse J."/>
            <person name="Munos S."/>
            <person name="Vincourt P."/>
            <person name="Rieseberg L.H."/>
            <person name="Langlade N.B."/>
        </authorList>
    </citation>
    <scope>NUCLEOTIDE SEQUENCE</scope>
    <source>
        <tissue evidence="1">Leaves</tissue>
    </source>
</reference>
<accession>A0A9K3EEL4</accession>
<keyword evidence="2" id="KW-1185">Reference proteome</keyword>
<evidence type="ECO:0000313" key="1">
    <source>
        <dbReference type="EMBL" id="KAF5772113.1"/>
    </source>
</evidence>
<sequence length="50" mass="5461">MGLGLGSLHPDRLDLPLLSLGPILRINGLQFPPTHSHDLSSNSRYANHTM</sequence>
<dbReference type="Gramene" id="mRNA:HanXRQr2_Chr13g0572921">
    <property type="protein sequence ID" value="CDS:HanXRQr2_Chr13g0572921.1"/>
    <property type="gene ID" value="HanXRQr2_Chr13g0572921"/>
</dbReference>
<proteinExistence type="predicted"/>
<comment type="caution">
    <text evidence="1">The sequence shown here is derived from an EMBL/GenBank/DDBJ whole genome shotgun (WGS) entry which is preliminary data.</text>
</comment>